<protein>
    <submittedName>
        <fullName evidence="1">Uncharacterized protein</fullName>
    </submittedName>
</protein>
<dbReference type="RefSeq" id="WP_379859894.1">
    <property type="nucleotide sequence ID" value="NZ_JBHMFC010000009.1"/>
</dbReference>
<gene>
    <name evidence="1" type="ORF">ACFFU9_03020</name>
</gene>
<comment type="caution">
    <text evidence="1">The sequence shown here is derived from an EMBL/GenBank/DDBJ whole genome shotgun (WGS) entry which is preliminary data.</text>
</comment>
<evidence type="ECO:0000313" key="1">
    <source>
        <dbReference type="EMBL" id="MFB9055703.1"/>
    </source>
</evidence>
<sequence length="32" mass="3682">MVLKELEALDLDENTIVIVWGYPGWHLGDQKV</sequence>
<dbReference type="EMBL" id="JBHMFC010000009">
    <property type="protein sequence ID" value="MFB9055703.1"/>
    <property type="molecule type" value="Genomic_DNA"/>
</dbReference>
<accession>A0ABV5F995</accession>
<keyword evidence="2" id="KW-1185">Reference proteome</keyword>
<reference evidence="1 2" key="1">
    <citation type="submission" date="2024-09" db="EMBL/GenBank/DDBJ databases">
        <authorList>
            <person name="Sun Q."/>
            <person name="Mori K."/>
        </authorList>
    </citation>
    <scope>NUCLEOTIDE SEQUENCE [LARGE SCALE GENOMIC DNA]</scope>
    <source>
        <strain evidence="1 2">CECT 8622</strain>
    </source>
</reference>
<proteinExistence type="predicted"/>
<organism evidence="1 2">
    <name type="scientific">Mariniflexile ostreae</name>
    <dbReference type="NCBI Taxonomy" id="1520892"/>
    <lineage>
        <taxon>Bacteria</taxon>
        <taxon>Pseudomonadati</taxon>
        <taxon>Bacteroidota</taxon>
        <taxon>Flavobacteriia</taxon>
        <taxon>Flavobacteriales</taxon>
        <taxon>Flavobacteriaceae</taxon>
        <taxon>Mariniflexile</taxon>
    </lineage>
</organism>
<name>A0ABV5F995_9FLAO</name>
<dbReference type="Proteomes" id="UP001589585">
    <property type="component" value="Unassembled WGS sequence"/>
</dbReference>
<evidence type="ECO:0000313" key="2">
    <source>
        <dbReference type="Proteomes" id="UP001589585"/>
    </source>
</evidence>